<dbReference type="Pfam" id="PF00675">
    <property type="entry name" value="Peptidase_M16"/>
    <property type="match status" value="1"/>
</dbReference>
<evidence type="ECO:0000256" key="14">
    <source>
        <dbReference type="ARBA" id="ARBA00045757"/>
    </source>
</evidence>
<dbReference type="GO" id="GO:0046872">
    <property type="term" value="F:metal ion binding"/>
    <property type="evidence" value="ECO:0007669"/>
    <property type="project" value="UniProtKB-KW"/>
</dbReference>
<evidence type="ECO:0000256" key="3">
    <source>
        <dbReference type="ARBA" id="ARBA00004173"/>
    </source>
</evidence>
<dbReference type="GO" id="GO:0004222">
    <property type="term" value="F:metalloendopeptidase activity"/>
    <property type="evidence" value="ECO:0007669"/>
    <property type="project" value="UniProtKB-EC"/>
</dbReference>
<keyword evidence="19" id="KW-1185">Reference proteome</keyword>
<dbReference type="SUPFAM" id="SSF63411">
    <property type="entry name" value="LuxS/MPP-like metallohydrolase"/>
    <property type="match status" value="2"/>
</dbReference>
<dbReference type="PROSITE" id="PS00143">
    <property type="entry name" value="INSULINASE"/>
    <property type="match status" value="1"/>
</dbReference>
<evidence type="ECO:0000256" key="4">
    <source>
        <dbReference type="ARBA" id="ARBA00007261"/>
    </source>
</evidence>
<keyword evidence="6" id="KW-0645">Protease</keyword>
<keyword evidence="11" id="KW-0482">Metalloprotease</keyword>
<dbReference type="InterPro" id="IPR001431">
    <property type="entry name" value="Pept_M16_Zn_BS"/>
</dbReference>
<dbReference type="FunCoup" id="A0A0C3H6E7">
    <property type="interactions" value="949"/>
</dbReference>
<evidence type="ECO:0000256" key="13">
    <source>
        <dbReference type="ARBA" id="ARBA00031018"/>
    </source>
</evidence>
<evidence type="ECO:0000256" key="10">
    <source>
        <dbReference type="ARBA" id="ARBA00022946"/>
    </source>
</evidence>
<dbReference type="EMBL" id="KN832881">
    <property type="protein sequence ID" value="KIM98031.1"/>
    <property type="molecule type" value="Genomic_DNA"/>
</dbReference>
<comment type="cofactor">
    <cofactor evidence="2">
        <name>Zn(2+)</name>
        <dbReference type="ChEBI" id="CHEBI:29105"/>
    </cofactor>
</comment>
<evidence type="ECO:0000256" key="12">
    <source>
        <dbReference type="ARBA" id="ARBA00023128"/>
    </source>
</evidence>
<dbReference type="Proteomes" id="UP000054321">
    <property type="component" value="Unassembled WGS sequence"/>
</dbReference>
<evidence type="ECO:0000256" key="15">
    <source>
        <dbReference type="RuleBase" id="RU004447"/>
    </source>
</evidence>
<evidence type="ECO:0000256" key="8">
    <source>
        <dbReference type="ARBA" id="ARBA00022801"/>
    </source>
</evidence>
<dbReference type="STRING" id="913774.A0A0C3H6E7"/>
<evidence type="ECO:0000313" key="19">
    <source>
        <dbReference type="Proteomes" id="UP000054321"/>
    </source>
</evidence>
<dbReference type="GO" id="GO:0006627">
    <property type="term" value="P:protein processing involved in protein targeting to mitochondrion"/>
    <property type="evidence" value="ECO:0007669"/>
    <property type="project" value="EnsemblFungi"/>
</dbReference>
<dbReference type="HOGENOM" id="CLU_009902_4_2_1"/>
<feature type="domain" description="Peptidase M16 C-terminal" evidence="17">
    <location>
        <begin position="204"/>
        <end position="395"/>
    </location>
</feature>
<dbReference type="Pfam" id="PF05193">
    <property type="entry name" value="Peptidase_M16_C"/>
    <property type="match status" value="1"/>
</dbReference>
<evidence type="ECO:0000256" key="5">
    <source>
        <dbReference type="ARBA" id="ARBA00012299"/>
    </source>
</evidence>
<evidence type="ECO:0000256" key="9">
    <source>
        <dbReference type="ARBA" id="ARBA00022833"/>
    </source>
</evidence>
<dbReference type="AlphaFoldDB" id="A0A0C3H6E7"/>
<dbReference type="PANTHER" id="PTHR11851">
    <property type="entry name" value="METALLOPROTEASE"/>
    <property type="match status" value="1"/>
</dbReference>
<dbReference type="MEROPS" id="M16.980"/>
<evidence type="ECO:0000256" key="6">
    <source>
        <dbReference type="ARBA" id="ARBA00022670"/>
    </source>
</evidence>
<dbReference type="InterPro" id="IPR007863">
    <property type="entry name" value="Peptidase_M16_C"/>
</dbReference>
<comment type="function">
    <text evidence="14">Catalytic subunit of the essential mitochondrial processing protease (MPP), which cleaves the mitochondrial sequence off newly imported precursors proteins. Preferentially, cleaves after an arginine at position P2.</text>
</comment>
<evidence type="ECO:0000259" key="17">
    <source>
        <dbReference type="Pfam" id="PF05193"/>
    </source>
</evidence>
<sequence>MASRRLALNLSQGLRGRAGLNAVAPLRRGFATPIVKNGIKTETTTLSNGLTIATEHSPWAQTSTVGVWIDAGSRAETDKTNGTAHFLEHLAFKGTSNRSQHQLELEIENMGGHLNAYTSRENTVYYAKAFNADVPATVNILSDILQNSKLDPQAIERERDVILRESEEVDKQLEEVVFDHLHATAFQGQPLGRTILGPAENIQSIQRDDLVNYIKTNYTADRMVLVGAGGVPHQQLVELAEKHFANLPTLPYSSDASAVAAAQKQKPEFIGSEVRLRDDTLPTANIAIAVEGVSWKDDDYFTALVTQAIVGNWDKAMGNAPHMGSKLSGFVYKNDLANSFMSFSTSYSDTGLWGIYLVSENLTRLDDLIHFALREWSRLSYNVTESEVERAKAQLKASILLSLDGTTAAAEDIGRQIITTGRRMSPEEIERVIGAITEKDVMSFAQRKLWDQDIAISAVGNISGMFDYVRMRNIMSRNA</sequence>
<feature type="domain" description="Peptidase M16 N-terminal" evidence="16">
    <location>
        <begin position="52"/>
        <end position="198"/>
    </location>
</feature>
<dbReference type="PANTHER" id="PTHR11851:SF149">
    <property type="entry name" value="GH01077P"/>
    <property type="match status" value="1"/>
</dbReference>
<evidence type="ECO:0000256" key="2">
    <source>
        <dbReference type="ARBA" id="ARBA00001947"/>
    </source>
</evidence>
<reference evidence="19" key="2">
    <citation type="submission" date="2015-01" db="EMBL/GenBank/DDBJ databases">
        <title>Evolutionary Origins and Diversification of the Mycorrhizal Mutualists.</title>
        <authorList>
            <consortium name="DOE Joint Genome Institute"/>
            <consortium name="Mycorrhizal Genomics Consortium"/>
            <person name="Kohler A."/>
            <person name="Kuo A."/>
            <person name="Nagy L.G."/>
            <person name="Floudas D."/>
            <person name="Copeland A."/>
            <person name="Barry K.W."/>
            <person name="Cichocki N."/>
            <person name="Veneault-Fourrey C."/>
            <person name="LaButti K."/>
            <person name="Lindquist E.A."/>
            <person name="Lipzen A."/>
            <person name="Lundell T."/>
            <person name="Morin E."/>
            <person name="Murat C."/>
            <person name="Riley R."/>
            <person name="Ohm R."/>
            <person name="Sun H."/>
            <person name="Tunlid A."/>
            <person name="Henrissat B."/>
            <person name="Grigoriev I.V."/>
            <person name="Hibbett D.S."/>
            <person name="Martin F."/>
        </authorList>
    </citation>
    <scope>NUCLEOTIDE SEQUENCE [LARGE SCALE GENOMIC DNA]</scope>
    <source>
        <strain evidence="19">Zn</strain>
    </source>
</reference>
<protein>
    <recommendedName>
        <fullName evidence="5">mitochondrial processing peptidase</fullName>
        <ecNumber evidence="5">3.4.24.64</ecNumber>
    </recommendedName>
    <alternativeName>
        <fullName evidence="13">Beta-MPP</fullName>
    </alternativeName>
</protein>
<reference evidence="18 19" key="1">
    <citation type="submission" date="2014-04" db="EMBL/GenBank/DDBJ databases">
        <authorList>
            <consortium name="DOE Joint Genome Institute"/>
            <person name="Kuo A."/>
            <person name="Martino E."/>
            <person name="Perotto S."/>
            <person name="Kohler A."/>
            <person name="Nagy L.G."/>
            <person name="Floudas D."/>
            <person name="Copeland A."/>
            <person name="Barry K.W."/>
            <person name="Cichocki N."/>
            <person name="Veneault-Fourrey C."/>
            <person name="LaButti K."/>
            <person name="Lindquist E.A."/>
            <person name="Lipzen A."/>
            <person name="Lundell T."/>
            <person name="Morin E."/>
            <person name="Murat C."/>
            <person name="Sun H."/>
            <person name="Tunlid A."/>
            <person name="Henrissat B."/>
            <person name="Grigoriev I.V."/>
            <person name="Hibbett D.S."/>
            <person name="Martin F."/>
            <person name="Nordberg H.P."/>
            <person name="Cantor M.N."/>
            <person name="Hua S.X."/>
        </authorList>
    </citation>
    <scope>NUCLEOTIDE SEQUENCE [LARGE SCALE GENOMIC DNA]</scope>
    <source>
        <strain evidence="18 19">Zn</strain>
    </source>
</reference>
<dbReference type="InterPro" id="IPR011249">
    <property type="entry name" value="Metalloenz_LuxS/M16"/>
</dbReference>
<dbReference type="InParanoid" id="A0A0C3H6E7"/>
<evidence type="ECO:0000256" key="1">
    <source>
        <dbReference type="ARBA" id="ARBA00001098"/>
    </source>
</evidence>
<evidence type="ECO:0000256" key="7">
    <source>
        <dbReference type="ARBA" id="ARBA00022723"/>
    </source>
</evidence>
<dbReference type="GO" id="GO:0017087">
    <property type="term" value="C:mitochondrial processing peptidase complex"/>
    <property type="evidence" value="ECO:0007669"/>
    <property type="project" value="EnsemblFungi"/>
</dbReference>
<keyword evidence="7" id="KW-0479">Metal-binding</keyword>
<accession>A0A0C3H6E7</accession>
<proteinExistence type="inferred from homology"/>
<comment type="catalytic activity">
    <reaction evidence="1">
        <text>Release of N-terminal transit peptides from precursor proteins imported into the mitochondrion, typically with Arg in position P2.</text>
        <dbReference type="EC" id="3.4.24.64"/>
    </reaction>
</comment>
<dbReference type="FunFam" id="3.30.830.10:FF:000001">
    <property type="entry name" value="Mitochondrial-processing peptidase subunit beta, mitochondrial"/>
    <property type="match status" value="1"/>
</dbReference>
<keyword evidence="8" id="KW-0378">Hydrolase</keyword>
<dbReference type="EC" id="3.4.24.64" evidence="5"/>
<comment type="similarity">
    <text evidence="4 15">Belongs to the peptidase M16 family.</text>
</comment>
<evidence type="ECO:0000259" key="16">
    <source>
        <dbReference type="Pfam" id="PF00675"/>
    </source>
</evidence>
<keyword evidence="12" id="KW-0496">Mitochondrion</keyword>
<evidence type="ECO:0000313" key="18">
    <source>
        <dbReference type="EMBL" id="KIM98031.1"/>
    </source>
</evidence>
<dbReference type="InterPro" id="IPR011765">
    <property type="entry name" value="Pept_M16_N"/>
</dbReference>
<evidence type="ECO:0000256" key="11">
    <source>
        <dbReference type="ARBA" id="ARBA00023049"/>
    </source>
</evidence>
<dbReference type="Gene3D" id="3.30.830.10">
    <property type="entry name" value="Metalloenzyme, LuxS/M16 peptidase-like"/>
    <property type="match status" value="2"/>
</dbReference>
<keyword evidence="9" id="KW-0862">Zinc</keyword>
<keyword evidence="10" id="KW-0809">Transit peptide</keyword>
<gene>
    <name evidence="18" type="ORF">OIDMADRAFT_57537</name>
</gene>
<organism evidence="18 19">
    <name type="scientific">Oidiodendron maius (strain Zn)</name>
    <dbReference type="NCBI Taxonomy" id="913774"/>
    <lineage>
        <taxon>Eukaryota</taxon>
        <taxon>Fungi</taxon>
        <taxon>Dikarya</taxon>
        <taxon>Ascomycota</taxon>
        <taxon>Pezizomycotina</taxon>
        <taxon>Leotiomycetes</taxon>
        <taxon>Leotiomycetes incertae sedis</taxon>
        <taxon>Myxotrichaceae</taxon>
        <taxon>Oidiodendron</taxon>
    </lineage>
</organism>
<dbReference type="InterPro" id="IPR050361">
    <property type="entry name" value="MPP/UQCRC_Complex"/>
</dbReference>
<dbReference type="OrthoDB" id="10251424at2759"/>
<name>A0A0C3H6E7_OIDMZ</name>
<dbReference type="FunFam" id="3.30.830.10:FF:000002">
    <property type="entry name" value="Mitochondrial-processing peptidase subunit beta"/>
    <property type="match status" value="1"/>
</dbReference>
<comment type="subcellular location">
    <subcellularLocation>
        <location evidence="3">Mitochondrion</location>
    </subcellularLocation>
</comment>